<reference evidence="1 2" key="1">
    <citation type="submission" date="2024-03" db="EMBL/GenBank/DDBJ databases">
        <authorList>
            <person name="Gkanogiannis A."/>
            <person name="Becerra Lopez-Lavalle L."/>
        </authorList>
    </citation>
    <scope>NUCLEOTIDE SEQUENCE [LARGE SCALE GENOMIC DNA]</scope>
</reference>
<organism evidence="1 2">
    <name type="scientific">Citrullus colocynthis</name>
    <name type="common">colocynth</name>
    <dbReference type="NCBI Taxonomy" id="252529"/>
    <lineage>
        <taxon>Eukaryota</taxon>
        <taxon>Viridiplantae</taxon>
        <taxon>Streptophyta</taxon>
        <taxon>Embryophyta</taxon>
        <taxon>Tracheophyta</taxon>
        <taxon>Spermatophyta</taxon>
        <taxon>Magnoliopsida</taxon>
        <taxon>eudicotyledons</taxon>
        <taxon>Gunneridae</taxon>
        <taxon>Pentapetalae</taxon>
        <taxon>rosids</taxon>
        <taxon>fabids</taxon>
        <taxon>Cucurbitales</taxon>
        <taxon>Cucurbitaceae</taxon>
        <taxon>Benincaseae</taxon>
        <taxon>Citrullus</taxon>
    </lineage>
</organism>
<accession>A0ABP0XMG8</accession>
<proteinExistence type="predicted"/>
<sequence length="169" mass="19502">MINLWKIEEHSGAMKGIAAPYRERYYVSHSPSPLSPAKQPAILIWGDEKESKESIECREEEPISGKLEEHENLEPNDSNPKIILEKEALRQCGQSHKCNHCVRNSQSENPAKITKNAFSEEDIVLLVFVFRKLFPNSVPQFNWEVRWRSACTRDVTCSLELRRGILVLR</sequence>
<protein>
    <submittedName>
        <fullName evidence="1">Uncharacterized protein</fullName>
    </submittedName>
</protein>
<keyword evidence="2" id="KW-1185">Reference proteome</keyword>
<name>A0ABP0XMG8_9ROSI</name>
<gene>
    <name evidence="1" type="ORF">CITCOLO1_LOCUS927</name>
</gene>
<dbReference type="Proteomes" id="UP001642487">
    <property type="component" value="Chromosome 1"/>
</dbReference>
<dbReference type="EMBL" id="OZ021735">
    <property type="protein sequence ID" value="CAK9309361.1"/>
    <property type="molecule type" value="Genomic_DNA"/>
</dbReference>
<evidence type="ECO:0000313" key="1">
    <source>
        <dbReference type="EMBL" id="CAK9309361.1"/>
    </source>
</evidence>
<evidence type="ECO:0000313" key="2">
    <source>
        <dbReference type="Proteomes" id="UP001642487"/>
    </source>
</evidence>